<dbReference type="AlphaFoldDB" id="A0A8H4R498"/>
<reference evidence="1 2" key="1">
    <citation type="submission" date="2020-03" db="EMBL/GenBank/DDBJ databases">
        <title>Draft Genome Sequence of Cudoniella acicularis.</title>
        <authorList>
            <person name="Buettner E."/>
            <person name="Kellner H."/>
        </authorList>
    </citation>
    <scope>NUCLEOTIDE SEQUENCE [LARGE SCALE GENOMIC DNA]</scope>
    <source>
        <strain evidence="1 2">DSM 108380</strain>
    </source>
</reference>
<sequence>MQDYNKPSTLKLRNEVASRVMHTRGNRQDMVLRLLDDDNDKRPPFRNNVYHDANDPTRAFRGLVVGGGQAHITEAGEVSQSPNTARLPSMNNDDRSIFSEVSSSLGLSEDTAEGIIEEDLTSKVDPNLMPKLKHTNDEPNTVDDMNENTTEYHSHFDIVHRSRTPTPKQLVDPLDISDDPWEHLKVTVEEDSSSKVGPRAFLMPKQAINGFNIVKKIDNAEIESENDGDENDNKSADKDKLPGLVSNKDFETMLRSDSYIFLSGHVHEVRGDRVAILKKTASSIAKGVAPLLVIRYAYVDKIGYYIVMDSDSLGPCHQYAWQFLEALEKLSFFGKSYRPILHLYTNSAI</sequence>
<protein>
    <submittedName>
        <fullName evidence="1">Uncharacterized protein</fullName>
    </submittedName>
</protein>
<evidence type="ECO:0000313" key="1">
    <source>
        <dbReference type="EMBL" id="KAF4621502.1"/>
    </source>
</evidence>
<keyword evidence="2" id="KW-1185">Reference proteome</keyword>
<proteinExistence type="predicted"/>
<comment type="caution">
    <text evidence="1">The sequence shown here is derived from an EMBL/GenBank/DDBJ whole genome shotgun (WGS) entry which is preliminary data.</text>
</comment>
<evidence type="ECO:0000313" key="2">
    <source>
        <dbReference type="Proteomes" id="UP000566819"/>
    </source>
</evidence>
<gene>
    <name evidence="1" type="ORF">G7Y89_g14573</name>
</gene>
<dbReference type="EMBL" id="JAAMPI010001965">
    <property type="protein sequence ID" value="KAF4621502.1"/>
    <property type="molecule type" value="Genomic_DNA"/>
</dbReference>
<dbReference type="Proteomes" id="UP000566819">
    <property type="component" value="Unassembled WGS sequence"/>
</dbReference>
<organism evidence="1 2">
    <name type="scientific">Cudoniella acicularis</name>
    <dbReference type="NCBI Taxonomy" id="354080"/>
    <lineage>
        <taxon>Eukaryota</taxon>
        <taxon>Fungi</taxon>
        <taxon>Dikarya</taxon>
        <taxon>Ascomycota</taxon>
        <taxon>Pezizomycotina</taxon>
        <taxon>Leotiomycetes</taxon>
        <taxon>Helotiales</taxon>
        <taxon>Tricladiaceae</taxon>
        <taxon>Cudoniella</taxon>
    </lineage>
</organism>
<accession>A0A8H4R498</accession>
<name>A0A8H4R498_9HELO</name>